<reference evidence="1" key="1">
    <citation type="submission" date="2009-11" db="EMBL/GenBank/DDBJ databases">
        <authorList>
            <consortium name="The Broad Institute Genome Sequencing Platform"/>
            <person name="Ward D."/>
            <person name="Feldgarden M."/>
            <person name="Earl A."/>
            <person name="Young S.K."/>
            <person name="Zeng Q."/>
            <person name="Koehrsen M."/>
            <person name="Alvarado L."/>
            <person name="Berlin A."/>
            <person name="Bochicchio J."/>
            <person name="Borenstein D."/>
            <person name="Chapman S.B."/>
            <person name="Chen Z."/>
            <person name="Engels R."/>
            <person name="Freedman E."/>
            <person name="Gellesch M."/>
            <person name="Goldberg J."/>
            <person name="Griggs A."/>
            <person name="Gujja S."/>
            <person name="Heilman E."/>
            <person name="Heiman D."/>
            <person name="Hepburn T."/>
            <person name="Howarth C."/>
            <person name="Jen D."/>
            <person name="Larson L."/>
            <person name="Lewis B."/>
            <person name="Mehta T."/>
            <person name="Park D."/>
            <person name="Pearson M."/>
            <person name="Roberts A."/>
            <person name="Saif S."/>
            <person name="Shea T."/>
            <person name="Shenoy N."/>
            <person name="Sisk P."/>
            <person name="Stolte C."/>
            <person name="Sykes S."/>
            <person name="Thomson T."/>
            <person name="Walk T."/>
            <person name="White J."/>
            <person name="Yandava C."/>
            <person name="Izard J."/>
            <person name="Baranova O.V."/>
            <person name="Blanton J.M."/>
            <person name="Tanner A.C."/>
            <person name="Dewhirst F.E."/>
            <person name="Haas B."/>
            <person name="Nusbaum C."/>
            <person name="Birren B."/>
        </authorList>
    </citation>
    <scope>NUCLEOTIDE SEQUENCE [LARGE SCALE GENOMIC DNA]</scope>
    <source>
        <strain evidence="1">1-1 BBBD Race 1</strain>
    </source>
</reference>
<dbReference type="AlphaFoldDB" id="A0A180GMP7"/>
<dbReference type="OrthoDB" id="377209at2759"/>
<keyword evidence="3" id="KW-1185">Reference proteome</keyword>
<evidence type="ECO:0000313" key="3">
    <source>
        <dbReference type="Proteomes" id="UP000005240"/>
    </source>
</evidence>
<sequence>MRVQFSSLTAPRTVVIPRRRIPASSGSFFCSFYRNSYLPTTPSNPTVATTSKKLKAGESFLEELKRKDAERGGRLAAKASKDPRGMSITALAALETAPHLSGGSRDTGDPLTTNVHVGNLCPARYASNPLEPFASNGVRSPHSKLGKGYAHAPKPQFDWRKLQKDEEKFIRAVAKKVLEHWEQFGRTSRERERMFKFLIEADPLIADKESGPAEKLSRGNRDGDF</sequence>
<reference evidence="2 3" key="3">
    <citation type="journal article" date="2017" name="G3 (Bethesda)">
        <title>Comparative analysis highlights variable genome content of wheat rusts and divergence of the mating loci.</title>
        <authorList>
            <person name="Cuomo C.A."/>
            <person name="Bakkeren G."/>
            <person name="Khalil H.B."/>
            <person name="Panwar V."/>
            <person name="Joly D."/>
            <person name="Linning R."/>
            <person name="Sakthikumar S."/>
            <person name="Song X."/>
            <person name="Adiconis X."/>
            <person name="Fan L."/>
            <person name="Goldberg J.M."/>
            <person name="Levin J.Z."/>
            <person name="Young S."/>
            <person name="Zeng Q."/>
            <person name="Anikster Y."/>
            <person name="Bruce M."/>
            <person name="Wang M."/>
            <person name="Yin C."/>
            <person name="McCallum B."/>
            <person name="Szabo L.J."/>
            <person name="Hulbert S."/>
            <person name="Chen X."/>
            <person name="Fellers J.P."/>
        </authorList>
    </citation>
    <scope>NUCLEOTIDE SEQUENCE</scope>
    <source>
        <strain evidence="3">Isolate 1-1 / race 1 (BBBD)</strain>
        <strain evidence="2">isolate 1-1 / race 1 (BBBD)</strain>
    </source>
</reference>
<protein>
    <submittedName>
        <fullName evidence="1 2">Uncharacterized protein</fullName>
    </submittedName>
</protein>
<name>A0A180GMP7_PUCT1</name>
<evidence type="ECO:0000313" key="2">
    <source>
        <dbReference type="EnsemblFungi" id="PTTG_27185-t43_1-p1"/>
    </source>
</evidence>
<dbReference type="Proteomes" id="UP000005240">
    <property type="component" value="Unassembled WGS sequence"/>
</dbReference>
<evidence type="ECO:0000313" key="1">
    <source>
        <dbReference type="EMBL" id="OAV93861.1"/>
    </source>
</evidence>
<dbReference type="EnsemblFungi" id="PTTG_27185-t43_1">
    <property type="protein sequence ID" value="PTTG_27185-t43_1-p1"/>
    <property type="gene ID" value="PTTG_27185"/>
</dbReference>
<dbReference type="EMBL" id="ADAS02000046">
    <property type="protein sequence ID" value="OAV93861.1"/>
    <property type="molecule type" value="Genomic_DNA"/>
</dbReference>
<gene>
    <name evidence="1" type="ORF">PTTG_27185</name>
</gene>
<reference evidence="2" key="4">
    <citation type="submission" date="2025-05" db="UniProtKB">
        <authorList>
            <consortium name="EnsemblFungi"/>
        </authorList>
    </citation>
    <scope>IDENTIFICATION</scope>
    <source>
        <strain evidence="2">isolate 1-1 / race 1 (BBBD)</strain>
    </source>
</reference>
<dbReference type="VEuPathDB" id="FungiDB:PTTG_27185"/>
<proteinExistence type="predicted"/>
<dbReference type="STRING" id="630390.A0A180GMP7"/>
<accession>A0A180GMP7</accession>
<organism evidence="1">
    <name type="scientific">Puccinia triticina (isolate 1-1 / race 1 (BBBD))</name>
    <name type="common">Brown leaf rust fungus</name>
    <dbReference type="NCBI Taxonomy" id="630390"/>
    <lineage>
        <taxon>Eukaryota</taxon>
        <taxon>Fungi</taxon>
        <taxon>Dikarya</taxon>
        <taxon>Basidiomycota</taxon>
        <taxon>Pucciniomycotina</taxon>
        <taxon>Pucciniomycetes</taxon>
        <taxon>Pucciniales</taxon>
        <taxon>Pucciniaceae</taxon>
        <taxon>Puccinia</taxon>
    </lineage>
</organism>
<reference evidence="1" key="2">
    <citation type="submission" date="2016-05" db="EMBL/GenBank/DDBJ databases">
        <title>Comparative analysis highlights variable genome content of wheat rusts and divergence of the mating loci.</title>
        <authorList>
            <person name="Cuomo C.A."/>
            <person name="Bakkeren G."/>
            <person name="Szabo L."/>
            <person name="Khalil H."/>
            <person name="Joly D."/>
            <person name="Goldberg J."/>
            <person name="Young S."/>
            <person name="Zeng Q."/>
            <person name="Fellers J."/>
        </authorList>
    </citation>
    <scope>NUCLEOTIDE SEQUENCE [LARGE SCALE GENOMIC DNA]</scope>
    <source>
        <strain evidence="1">1-1 BBBD Race 1</strain>
    </source>
</reference>